<protein>
    <submittedName>
        <fullName evidence="2">Uncharacterized protein</fullName>
    </submittedName>
</protein>
<evidence type="ECO:0000256" key="1">
    <source>
        <dbReference type="SAM" id="MobiDB-lite"/>
    </source>
</evidence>
<evidence type="ECO:0000313" key="3">
    <source>
        <dbReference type="Proteomes" id="UP000322791"/>
    </source>
</evidence>
<reference evidence="2 3" key="1">
    <citation type="submission" date="2019-08" db="EMBL/GenBank/DDBJ databases">
        <authorList>
            <person name="Seo M.-J."/>
        </authorList>
    </citation>
    <scope>NUCLEOTIDE SEQUENCE [LARGE SCALE GENOMIC DNA]</scope>
    <source>
        <strain evidence="2 3">KIGAM108</strain>
    </source>
</reference>
<dbReference type="RefSeq" id="WP_149070803.1">
    <property type="nucleotide sequence ID" value="NZ_VTHL01000008.1"/>
</dbReference>
<gene>
    <name evidence="2" type="ORF">FY528_09705</name>
</gene>
<evidence type="ECO:0000313" key="2">
    <source>
        <dbReference type="EMBL" id="TYZ10128.1"/>
    </source>
</evidence>
<name>A0A5D6V596_9BACT</name>
<keyword evidence="3" id="KW-1185">Reference proteome</keyword>
<accession>A0A5D6V596</accession>
<proteinExistence type="predicted"/>
<dbReference type="AlphaFoldDB" id="A0A5D6V596"/>
<feature type="region of interest" description="Disordered" evidence="1">
    <location>
        <begin position="213"/>
        <end position="263"/>
    </location>
</feature>
<sequence length="413" mass="45352">MKDKYSQPKLEAYGQKLAAQLCERHFGPQPNATLDGPAVLRFTPVRQVNLFVVQQLLAKWTAEMAQLRSPYFDFEDAEVRQALTQLMNLLSRRIRLTRETFEPLLARAVTDTLRVAAEPAVGFDEKLLPAQQTVTREQLQEGLRYFDVEKPLFQGFVESLPAGTALDRELLSSRFRLYQQTNFQSMHPMETVVNELSALLPLSEIDLRADEAATPPLAPSPVAAPAPAPRAVPQQPSEPAPVAAKPAPPVSVPPKPAAPAPPIAPAATTPVPVPPAPIPAPVAAPAPAVPPVAATPAAAEVPLYEKLRTEHSSPGLAETLRAERPATASLADKAPKVESLREAISINQRFSFINELFNGENMEYHAAIQKLDALPDAASARRYVQEDLTKQYGWVRKDEHINKLLRLIDRKFE</sequence>
<feature type="compositionally biased region" description="Pro residues" evidence="1">
    <location>
        <begin position="246"/>
        <end position="263"/>
    </location>
</feature>
<dbReference type="EMBL" id="VTHL01000008">
    <property type="protein sequence ID" value="TYZ10128.1"/>
    <property type="molecule type" value="Genomic_DNA"/>
</dbReference>
<feature type="compositionally biased region" description="Pro residues" evidence="1">
    <location>
        <begin position="216"/>
        <end position="230"/>
    </location>
</feature>
<comment type="caution">
    <text evidence="2">The sequence shown here is derived from an EMBL/GenBank/DDBJ whole genome shotgun (WGS) entry which is preliminary data.</text>
</comment>
<organism evidence="2 3">
    <name type="scientific">Hymenobacter lutimineralis</name>
    <dbReference type="NCBI Taxonomy" id="2606448"/>
    <lineage>
        <taxon>Bacteria</taxon>
        <taxon>Pseudomonadati</taxon>
        <taxon>Bacteroidota</taxon>
        <taxon>Cytophagia</taxon>
        <taxon>Cytophagales</taxon>
        <taxon>Hymenobacteraceae</taxon>
        <taxon>Hymenobacter</taxon>
    </lineage>
</organism>
<dbReference type="Proteomes" id="UP000322791">
    <property type="component" value="Unassembled WGS sequence"/>
</dbReference>